<comment type="caution">
    <text evidence="3">The sequence shown here is derived from an EMBL/GenBank/DDBJ whole genome shotgun (WGS) entry which is preliminary data.</text>
</comment>
<organism evidence="3 4">
    <name type="scientific">Symbiodinium pilosum</name>
    <name type="common">Dinoflagellate</name>
    <dbReference type="NCBI Taxonomy" id="2952"/>
    <lineage>
        <taxon>Eukaryota</taxon>
        <taxon>Sar</taxon>
        <taxon>Alveolata</taxon>
        <taxon>Dinophyceae</taxon>
        <taxon>Suessiales</taxon>
        <taxon>Symbiodiniaceae</taxon>
        <taxon>Symbiodinium</taxon>
    </lineage>
</organism>
<dbReference type="OrthoDB" id="294251at2759"/>
<dbReference type="EMBL" id="CAJNIZ010043457">
    <property type="protein sequence ID" value="CAE7660683.1"/>
    <property type="molecule type" value="Genomic_DNA"/>
</dbReference>
<dbReference type="InterPro" id="IPR035969">
    <property type="entry name" value="Rab-GAP_TBC_sf"/>
</dbReference>
<keyword evidence="4" id="KW-1185">Reference proteome</keyword>
<dbReference type="InterPro" id="IPR036871">
    <property type="entry name" value="PX_dom_sf"/>
</dbReference>
<evidence type="ECO:0000259" key="2">
    <source>
        <dbReference type="PROSITE" id="PS50195"/>
    </source>
</evidence>
<reference evidence="3" key="1">
    <citation type="submission" date="2021-02" db="EMBL/GenBank/DDBJ databases">
        <authorList>
            <person name="Dougan E. K."/>
            <person name="Rhodes N."/>
            <person name="Thang M."/>
            <person name="Chan C."/>
        </authorList>
    </citation>
    <scope>NUCLEOTIDE SEQUENCE</scope>
</reference>
<dbReference type="Pfam" id="PF00566">
    <property type="entry name" value="RabGAP-TBC"/>
    <property type="match status" value="1"/>
</dbReference>
<dbReference type="Proteomes" id="UP000649617">
    <property type="component" value="Unassembled WGS sequence"/>
</dbReference>
<feature type="domain" description="PX" evidence="2">
    <location>
        <begin position="1"/>
        <end position="110"/>
    </location>
</feature>
<evidence type="ECO:0000313" key="3">
    <source>
        <dbReference type="EMBL" id="CAE7660683.1"/>
    </source>
</evidence>
<dbReference type="GO" id="GO:0035091">
    <property type="term" value="F:phosphatidylinositol binding"/>
    <property type="evidence" value="ECO:0007669"/>
    <property type="project" value="InterPro"/>
</dbReference>
<dbReference type="PROSITE" id="PS50195">
    <property type="entry name" value="PX"/>
    <property type="match status" value="1"/>
</dbReference>
<dbReference type="SUPFAM" id="SSF64268">
    <property type="entry name" value="PX domain"/>
    <property type="match status" value="1"/>
</dbReference>
<dbReference type="InterPro" id="IPR000195">
    <property type="entry name" value="Rab-GAP-TBC_dom"/>
</dbReference>
<evidence type="ECO:0000313" key="4">
    <source>
        <dbReference type="Proteomes" id="UP000649617"/>
    </source>
</evidence>
<protein>
    <submittedName>
        <fullName evidence="3">HCc2 protein</fullName>
    </submittedName>
</protein>
<dbReference type="AlphaFoldDB" id="A0A812W6P5"/>
<dbReference type="SUPFAM" id="SSF47923">
    <property type="entry name" value="Ypt/Rab-GAP domain of gyp1p"/>
    <property type="match status" value="1"/>
</dbReference>
<dbReference type="InterPro" id="IPR001683">
    <property type="entry name" value="PX_dom"/>
</dbReference>
<dbReference type="CDD" id="cd06093">
    <property type="entry name" value="PX_domain"/>
    <property type="match status" value="1"/>
</dbReference>
<evidence type="ECO:0000259" key="1">
    <source>
        <dbReference type="PROSITE" id="PS50086"/>
    </source>
</evidence>
<dbReference type="Pfam" id="PF00787">
    <property type="entry name" value="PX"/>
    <property type="match status" value="1"/>
</dbReference>
<dbReference type="PROSITE" id="PS50086">
    <property type="entry name" value="TBC_RABGAP"/>
    <property type="match status" value="1"/>
</dbReference>
<proteinExistence type="predicted"/>
<dbReference type="Gene3D" id="1.10.8.270">
    <property type="entry name" value="putative rabgap domain of human tbc1 domain family member 14 like domains"/>
    <property type="match status" value="1"/>
</dbReference>
<dbReference type="Gene3D" id="3.30.1520.10">
    <property type="entry name" value="Phox-like domain"/>
    <property type="match status" value="1"/>
</dbReference>
<accession>A0A812W6P5</accession>
<name>A0A812W6P5_SYMPI</name>
<feature type="domain" description="Rab-GAP TBC" evidence="1">
    <location>
        <begin position="176"/>
        <end position="300"/>
    </location>
</feature>
<sequence length="300" mass="33472">MPYQVDVIGYDQESLFSPVIFQIRVSCDTGVHFVWHRYHAFKLLAAYLRHRFPALPTLQGGHLWQKAVNSIGFLQARQRCLTDFLQAALAADVAVEDVILREFLGIKECSGPIDPDTATEPISGRGRSRSSLDKFTARSDVQRHSCAGGLRTEDMSICAIKRCLSSPLPSDDQLEDAQEASRLLADSRFHDAAVVIARDVARVFPSNNKVHDVRIEIAEILRAYAREDPDLGYTQGMCFAAAVVALGDGEVSEKQQRFSQMMQKLRDLWIPGFPLVEQGVPMVESMLASKDPELMHLDGR</sequence>
<gene>
    <name evidence="3" type="primary">HCc2</name>
    <name evidence="3" type="ORF">SPIL2461_LOCUS17911</name>
</gene>